<dbReference type="SMART" id="SM00256">
    <property type="entry name" value="FBOX"/>
    <property type="match status" value="1"/>
</dbReference>
<dbReference type="EMBL" id="JBFXLU010000062">
    <property type="protein sequence ID" value="KAL2846623.1"/>
    <property type="molecule type" value="Genomic_DNA"/>
</dbReference>
<dbReference type="InterPro" id="IPR001810">
    <property type="entry name" value="F-box_dom"/>
</dbReference>
<evidence type="ECO:0000259" key="1">
    <source>
        <dbReference type="PROSITE" id="PS50181"/>
    </source>
</evidence>
<keyword evidence="3" id="KW-1185">Reference proteome</keyword>
<reference evidence="2 3" key="1">
    <citation type="submission" date="2024-07" db="EMBL/GenBank/DDBJ databases">
        <title>Section-level genome sequencing and comparative genomics of Aspergillus sections Usti and Cavernicolus.</title>
        <authorList>
            <consortium name="Lawrence Berkeley National Laboratory"/>
            <person name="Nybo J.L."/>
            <person name="Vesth T.C."/>
            <person name="Theobald S."/>
            <person name="Frisvad J.C."/>
            <person name="Larsen T.O."/>
            <person name="Kjaerboelling I."/>
            <person name="Rothschild-Mancinelli K."/>
            <person name="Lyhne E.K."/>
            <person name="Kogle M.E."/>
            <person name="Barry K."/>
            <person name="Clum A."/>
            <person name="Na H."/>
            <person name="Ledsgaard L."/>
            <person name="Lin J."/>
            <person name="Lipzen A."/>
            <person name="Kuo A."/>
            <person name="Riley R."/>
            <person name="Mondo S."/>
            <person name="Labutti K."/>
            <person name="Haridas S."/>
            <person name="Pangalinan J."/>
            <person name="Salamov A.A."/>
            <person name="Simmons B.A."/>
            <person name="Magnuson J.K."/>
            <person name="Chen J."/>
            <person name="Drula E."/>
            <person name="Henrissat B."/>
            <person name="Wiebenga A."/>
            <person name="Lubbers R.J."/>
            <person name="Gomes A.C."/>
            <person name="Makela M.R."/>
            <person name="Stajich J."/>
            <person name="Grigoriev I.V."/>
            <person name="Mortensen U.H."/>
            <person name="De Vries R.P."/>
            <person name="Baker S.E."/>
            <person name="Andersen M.R."/>
        </authorList>
    </citation>
    <scope>NUCLEOTIDE SEQUENCE [LARGE SCALE GENOMIC DNA]</scope>
    <source>
        <strain evidence="2 3">CBS 123904</strain>
    </source>
</reference>
<dbReference type="InterPro" id="IPR032675">
    <property type="entry name" value="LRR_dom_sf"/>
</dbReference>
<sequence length="363" mass="41093">MDSIPQEILLNIFARLDLKSLANLCLVSKLMQNLSYPLLFQNFEGGFSSTQCLRRLRNFCPRLLKDPSLANQVRSVDISEATVGELPEDMFKLLLKHTPNLRHLDVPGDPRIAEFLNDLLKDPVHLRQLRSFNYHPNYWSSACTGLLSWLSVLGLKQLSSLSLSNCKDAGYHFGSPSIPPELQGNGGLSLRHLKIENSRLGYSTLARLIQSCKRLEEFNYDSPLGYCPRDSNPATIIQALLLHKDSLEHLAFEFRSRNSGEDFDQVPKLISLEEFSCLESLWINQDCLPWKPLLPSSLEVLSIESPDSFLEPALFHNLRLASHSSLKSLSKLYVTYSYSWGYPKGIFDGFDSRVLIMVDGNDD</sequence>
<proteinExistence type="predicted"/>
<dbReference type="CDD" id="cd09917">
    <property type="entry name" value="F-box_SF"/>
    <property type="match status" value="1"/>
</dbReference>
<protein>
    <recommendedName>
        <fullName evidence="1">F-box domain-containing protein</fullName>
    </recommendedName>
</protein>
<dbReference type="PROSITE" id="PS50181">
    <property type="entry name" value="FBOX"/>
    <property type="match status" value="1"/>
</dbReference>
<evidence type="ECO:0000313" key="2">
    <source>
        <dbReference type="EMBL" id="KAL2846623.1"/>
    </source>
</evidence>
<name>A0ABR4K2R7_9EURO</name>
<evidence type="ECO:0000313" key="3">
    <source>
        <dbReference type="Proteomes" id="UP001610446"/>
    </source>
</evidence>
<dbReference type="Gene3D" id="3.80.10.10">
    <property type="entry name" value="Ribonuclease Inhibitor"/>
    <property type="match status" value="1"/>
</dbReference>
<comment type="caution">
    <text evidence="2">The sequence shown here is derived from an EMBL/GenBank/DDBJ whole genome shotgun (WGS) entry which is preliminary data.</text>
</comment>
<dbReference type="Proteomes" id="UP001610446">
    <property type="component" value="Unassembled WGS sequence"/>
</dbReference>
<organism evidence="2 3">
    <name type="scientific">Aspergillus pseudoustus</name>
    <dbReference type="NCBI Taxonomy" id="1810923"/>
    <lineage>
        <taxon>Eukaryota</taxon>
        <taxon>Fungi</taxon>
        <taxon>Dikarya</taxon>
        <taxon>Ascomycota</taxon>
        <taxon>Pezizomycotina</taxon>
        <taxon>Eurotiomycetes</taxon>
        <taxon>Eurotiomycetidae</taxon>
        <taxon>Eurotiales</taxon>
        <taxon>Aspergillaceae</taxon>
        <taxon>Aspergillus</taxon>
        <taxon>Aspergillus subgen. Nidulantes</taxon>
    </lineage>
</organism>
<dbReference type="SUPFAM" id="SSF81383">
    <property type="entry name" value="F-box domain"/>
    <property type="match status" value="1"/>
</dbReference>
<dbReference type="SUPFAM" id="SSF52047">
    <property type="entry name" value="RNI-like"/>
    <property type="match status" value="1"/>
</dbReference>
<dbReference type="Gene3D" id="1.20.1280.50">
    <property type="match status" value="1"/>
</dbReference>
<accession>A0ABR4K2R7</accession>
<dbReference type="InterPro" id="IPR036047">
    <property type="entry name" value="F-box-like_dom_sf"/>
</dbReference>
<gene>
    <name evidence="2" type="ORF">BJY01DRAFT_213237</name>
</gene>
<dbReference type="Pfam" id="PF12937">
    <property type="entry name" value="F-box-like"/>
    <property type="match status" value="1"/>
</dbReference>
<feature type="domain" description="F-box" evidence="1">
    <location>
        <begin position="1"/>
        <end position="43"/>
    </location>
</feature>